<evidence type="ECO:0000256" key="4">
    <source>
        <dbReference type="ARBA" id="ARBA00022475"/>
    </source>
</evidence>
<feature type="transmembrane region" description="Helical" evidence="8">
    <location>
        <begin position="60"/>
        <end position="81"/>
    </location>
</feature>
<dbReference type="EMBL" id="OCNE01000023">
    <property type="protein sequence ID" value="SOD65796.1"/>
    <property type="molecule type" value="Genomic_DNA"/>
</dbReference>
<proteinExistence type="inferred from homology"/>
<comment type="subcellular location">
    <subcellularLocation>
        <location evidence="1">Cell membrane</location>
        <topology evidence="1">Multi-pass membrane protein</topology>
    </subcellularLocation>
</comment>
<dbReference type="Proteomes" id="UP000219072">
    <property type="component" value="Unassembled WGS sequence"/>
</dbReference>
<comment type="similarity">
    <text evidence="2">Belongs to the CPA3 antiporters (TC 2.A.63) subunit F family.</text>
</comment>
<keyword evidence="4" id="KW-1003">Cell membrane</keyword>
<dbReference type="GO" id="GO:0005886">
    <property type="term" value="C:plasma membrane"/>
    <property type="evidence" value="ECO:0007669"/>
    <property type="project" value="UniProtKB-SubCell"/>
</dbReference>
<dbReference type="GO" id="GO:0015385">
    <property type="term" value="F:sodium:proton antiporter activity"/>
    <property type="evidence" value="ECO:0007669"/>
    <property type="project" value="TreeGrafter"/>
</dbReference>
<gene>
    <name evidence="9" type="ORF">SAMN06297387_12354</name>
</gene>
<keyword evidence="5 8" id="KW-0812">Transmembrane</keyword>
<dbReference type="PANTHER" id="PTHR34702">
    <property type="entry name" value="NA(+)/H(+) ANTIPORTER SUBUNIT F1"/>
    <property type="match status" value="1"/>
</dbReference>
<evidence type="ECO:0000313" key="9">
    <source>
        <dbReference type="EMBL" id="SOD65796.1"/>
    </source>
</evidence>
<evidence type="ECO:0000256" key="6">
    <source>
        <dbReference type="ARBA" id="ARBA00022989"/>
    </source>
</evidence>
<dbReference type="InterPro" id="IPR007208">
    <property type="entry name" value="MrpF/PhaF-like"/>
</dbReference>
<evidence type="ECO:0000256" key="3">
    <source>
        <dbReference type="ARBA" id="ARBA00022448"/>
    </source>
</evidence>
<evidence type="ECO:0000256" key="8">
    <source>
        <dbReference type="SAM" id="Phobius"/>
    </source>
</evidence>
<reference evidence="9 10" key="1">
    <citation type="submission" date="2017-09" db="EMBL/GenBank/DDBJ databases">
        <authorList>
            <person name="Ehlers B."/>
            <person name="Leendertz F.H."/>
        </authorList>
    </citation>
    <scope>NUCLEOTIDE SEQUENCE [LARGE SCALE GENOMIC DNA]</scope>
    <source>
        <strain evidence="9 10">CGMCC 4.7095</strain>
    </source>
</reference>
<evidence type="ECO:0000256" key="1">
    <source>
        <dbReference type="ARBA" id="ARBA00004651"/>
    </source>
</evidence>
<protein>
    <submittedName>
        <fullName evidence="9">Multisubunit sodium/proton antiporter, MrpF subunit</fullName>
    </submittedName>
</protein>
<evidence type="ECO:0000313" key="10">
    <source>
        <dbReference type="Proteomes" id="UP000219072"/>
    </source>
</evidence>
<name>A0A286E4H0_9ACTN</name>
<keyword evidence="6 8" id="KW-1133">Transmembrane helix</keyword>
<keyword evidence="3" id="KW-0813">Transport</keyword>
<evidence type="ECO:0000256" key="2">
    <source>
        <dbReference type="ARBA" id="ARBA00009212"/>
    </source>
</evidence>
<evidence type="ECO:0000256" key="5">
    <source>
        <dbReference type="ARBA" id="ARBA00022692"/>
    </source>
</evidence>
<organism evidence="9 10">
    <name type="scientific">Streptomyces zhaozhouensis</name>
    <dbReference type="NCBI Taxonomy" id="1300267"/>
    <lineage>
        <taxon>Bacteria</taxon>
        <taxon>Bacillati</taxon>
        <taxon>Actinomycetota</taxon>
        <taxon>Actinomycetes</taxon>
        <taxon>Kitasatosporales</taxon>
        <taxon>Streptomycetaceae</taxon>
        <taxon>Streptomyces</taxon>
    </lineage>
</organism>
<dbReference type="Pfam" id="PF04066">
    <property type="entry name" value="MrpF_PhaF"/>
    <property type="match status" value="1"/>
</dbReference>
<accession>A0A286E4H0</accession>
<feature type="transmembrane region" description="Helical" evidence="8">
    <location>
        <begin position="34"/>
        <end position="53"/>
    </location>
</feature>
<dbReference type="RefSeq" id="WP_097233540.1">
    <property type="nucleotide sequence ID" value="NZ_OCNE01000023.1"/>
</dbReference>
<dbReference type="AlphaFoldDB" id="A0A286E4H0"/>
<keyword evidence="7 8" id="KW-0472">Membrane</keyword>
<evidence type="ECO:0000256" key="7">
    <source>
        <dbReference type="ARBA" id="ARBA00023136"/>
    </source>
</evidence>
<sequence length="88" mass="8947">MTTVANIALVLVSLAGLLAVGRLAAGPGALDRVVALDALVTLTVVGAVLGTLARSDTTTGYVLVVLSLLGFVGSIASARLIERREDMR</sequence>
<keyword evidence="10" id="KW-1185">Reference proteome</keyword>
<dbReference type="PANTHER" id="PTHR34702:SF1">
    <property type="entry name" value="NA(+)_H(+) ANTIPORTER SUBUNIT F"/>
    <property type="match status" value="1"/>
</dbReference>